<accession>A0ABS1W2X4</accession>
<dbReference type="Gene3D" id="1.20.200.10">
    <property type="entry name" value="Fumarase/aspartase (Central domain)"/>
    <property type="match status" value="1"/>
</dbReference>
<proteinExistence type="predicted"/>
<feature type="compositionally biased region" description="Low complexity" evidence="2">
    <location>
        <begin position="99"/>
        <end position="109"/>
    </location>
</feature>
<protein>
    <submittedName>
        <fullName evidence="3">Aromatic amino acid lyase</fullName>
    </submittedName>
</protein>
<sequence>MHASHDPLHAALADSDELRAVLDKIRNLRAKINDPRSQASAPRNLSEPRSQATDAHNLSEPHSQVSDAHNLSEPRSQATDAHNLSEPHSQVSDPPDLSEPPSRTSSPREFASEPHGEVSEPRTVLSESRANIVGALQAPVSFRVTAPALAVALRAVDGLEAAVDRALEAVTDSPAHLEGEFVGTFGFAGTDLVAAVSALTTALVHLAELGTARLHRLLDANLTGLNRQLSESPGLHAGMATVHKRAVGVTHRLRRFAVPALSGAIETSLGQEDVQSFGFEAAECLDEVITGLREVLACELLAVVQAGRLGGPVTLPEFDALLPPGTADRPWGRDIDTIVGRLAER</sequence>
<dbReference type="CDD" id="cd01594">
    <property type="entry name" value="Lyase_I_like"/>
    <property type="match status" value="1"/>
</dbReference>
<evidence type="ECO:0000256" key="2">
    <source>
        <dbReference type="SAM" id="MobiDB-lite"/>
    </source>
</evidence>
<evidence type="ECO:0000313" key="4">
    <source>
        <dbReference type="Proteomes" id="UP000598996"/>
    </source>
</evidence>
<dbReference type="InterPro" id="IPR001106">
    <property type="entry name" value="Aromatic_Lyase"/>
</dbReference>
<keyword evidence="4" id="KW-1185">Reference proteome</keyword>
<gene>
    <name evidence="3" type="ORF">JKJ07_42965</name>
</gene>
<dbReference type="SUPFAM" id="SSF48557">
    <property type="entry name" value="L-aspartase-like"/>
    <property type="match status" value="1"/>
</dbReference>
<feature type="compositionally biased region" description="Basic and acidic residues" evidence="2">
    <location>
        <begin position="110"/>
        <end position="120"/>
    </location>
</feature>
<dbReference type="EMBL" id="JAENHO010000017">
    <property type="protein sequence ID" value="MBL7261067.1"/>
    <property type="molecule type" value="Genomic_DNA"/>
</dbReference>
<feature type="region of interest" description="Disordered" evidence="2">
    <location>
        <begin position="28"/>
        <end position="125"/>
    </location>
</feature>
<evidence type="ECO:0000313" key="3">
    <source>
        <dbReference type="EMBL" id="MBL7261067.1"/>
    </source>
</evidence>
<feature type="compositionally biased region" description="Polar residues" evidence="2">
    <location>
        <begin position="35"/>
        <end position="92"/>
    </location>
</feature>
<evidence type="ECO:0000256" key="1">
    <source>
        <dbReference type="ARBA" id="ARBA00023239"/>
    </source>
</evidence>
<keyword evidence="1 3" id="KW-0456">Lyase</keyword>
<dbReference type="InterPro" id="IPR008948">
    <property type="entry name" value="L-Aspartase-like"/>
</dbReference>
<organism evidence="3 4">
    <name type="scientific">Paractinoplanes lichenicola</name>
    <dbReference type="NCBI Taxonomy" id="2802976"/>
    <lineage>
        <taxon>Bacteria</taxon>
        <taxon>Bacillati</taxon>
        <taxon>Actinomycetota</taxon>
        <taxon>Actinomycetes</taxon>
        <taxon>Micromonosporales</taxon>
        <taxon>Micromonosporaceae</taxon>
        <taxon>Paractinoplanes</taxon>
    </lineage>
</organism>
<reference evidence="3 4" key="1">
    <citation type="submission" date="2021-01" db="EMBL/GenBank/DDBJ databases">
        <title>Actinoplanes sp. nov. LDG1-01 isolated from lichen.</title>
        <authorList>
            <person name="Saeng-In P."/>
            <person name="Phongsopitanun W."/>
            <person name="Kanchanasin P."/>
            <person name="Yuki M."/>
            <person name="Kudo T."/>
            <person name="Ohkuma M."/>
            <person name="Tanasupawat S."/>
        </authorList>
    </citation>
    <scope>NUCLEOTIDE SEQUENCE [LARGE SCALE GENOMIC DNA]</scope>
    <source>
        <strain evidence="3 4">LDG1-01</strain>
    </source>
</reference>
<dbReference type="Pfam" id="PF00221">
    <property type="entry name" value="Lyase_aromatic"/>
    <property type="match status" value="1"/>
</dbReference>
<name>A0ABS1W2X4_9ACTN</name>
<comment type="caution">
    <text evidence="3">The sequence shown here is derived from an EMBL/GenBank/DDBJ whole genome shotgun (WGS) entry which is preliminary data.</text>
</comment>
<dbReference type="Proteomes" id="UP000598996">
    <property type="component" value="Unassembled WGS sequence"/>
</dbReference>
<dbReference type="GO" id="GO:0016829">
    <property type="term" value="F:lyase activity"/>
    <property type="evidence" value="ECO:0007669"/>
    <property type="project" value="UniProtKB-KW"/>
</dbReference>